<dbReference type="GO" id="GO:0016887">
    <property type="term" value="F:ATP hydrolysis activity"/>
    <property type="evidence" value="ECO:0007669"/>
    <property type="project" value="InterPro"/>
</dbReference>
<dbReference type="AlphaFoldDB" id="A0A2A2TH04"/>
<accession>A0A2A2TH04</accession>
<keyword evidence="3" id="KW-0067">ATP-binding</keyword>
<dbReference type="Gene3D" id="1.10.8.60">
    <property type="match status" value="1"/>
</dbReference>
<dbReference type="InterPro" id="IPR027417">
    <property type="entry name" value="P-loop_NTPase"/>
</dbReference>
<dbReference type="SMART" id="SM00382">
    <property type="entry name" value="AAA"/>
    <property type="match status" value="1"/>
</dbReference>
<protein>
    <submittedName>
        <fullName evidence="5">AAA family ATPase</fullName>
    </submittedName>
</protein>
<proteinExistence type="inferred from homology"/>
<dbReference type="InterPro" id="IPR003593">
    <property type="entry name" value="AAA+_ATPase"/>
</dbReference>
<evidence type="ECO:0000256" key="1">
    <source>
        <dbReference type="ARBA" id="ARBA00006914"/>
    </source>
</evidence>
<dbReference type="Gene3D" id="3.40.50.300">
    <property type="entry name" value="P-loop containing nucleotide triphosphate hydrolases"/>
    <property type="match status" value="1"/>
</dbReference>
<evidence type="ECO:0000313" key="5">
    <source>
        <dbReference type="EMBL" id="PAX53013.1"/>
    </source>
</evidence>
<dbReference type="EMBL" id="NTFS01000180">
    <property type="protein sequence ID" value="PAX53013.1"/>
    <property type="molecule type" value="Genomic_DNA"/>
</dbReference>
<sequence length="446" mass="50984">MGLPNIYSLETALNYLAEVVQWRMNSYFSDNRHPRVAMPNPPDEWLNADSLLTCFIHKYQLDSAAQLTLLIALAPHLQPDFFERLIVSQLPQPGDYPQIGGWRGKSYRGFLPTGETVLFITSGGQLSERLRLQEVFSQEHPFARDRVLYLEAPAEGEPLMSGKLVMTQDYIELLTQGHFSHPHFSMNFPAQLITTGMEWEDIVLNAQTLQQIRDLEGWITHGPTILHDWGMKKKLKLGYRALFYGPPGTGKTLTASLLGKYTGKDVYKVDLSMVVSKFIGETEKNLANLFARAESKDWILFFDEADALFGKRTNVRDAHDKYANQEVSYLLQRVENYDGLVILSSNFKSNIDDAFLRRFQSLIQFPIPSPKERLQLWQMAFPVQVKLAEDIDLTQLSASYDLTGSDIMNVVQYCCLQALQYRDTVIYQEDILNAIKREFSKSGKIM</sequence>
<name>A0A2A2TH04_9CYAN</name>
<dbReference type="SUPFAM" id="SSF52540">
    <property type="entry name" value="P-loop containing nucleoside triphosphate hydrolases"/>
    <property type="match status" value="1"/>
</dbReference>
<dbReference type="GO" id="GO:0005524">
    <property type="term" value="F:ATP binding"/>
    <property type="evidence" value="ECO:0007669"/>
    <property type="project" value="UniProtKB-KW"/>
</dbReference>
<keyword evidence="6" id="KW-1185">Reference proteome</keyword>
<dbReference type="InterPro" id="IPR050221">
    <property type="entry name" value="26S_Proteasome_ATPase"/>
</dbReference>
<gene>
    <name evidence="5" type="ORF">CK510_16275</name>
</gene>
<comment type="caution">
    <text evidence="5">The sequence shown here is derived from an EMBL/GenBank/DDBJ whole genome shotgun (WGS) entry which is preliminary data.</text>
</comment>
<organism evidence="5 6">
    <name type="scientific">Brunnivagina elsteri CCALA 953</name>
    <dbReference type="NCBI Taxonomy" id="987040"/>
    <lineage>
        <taxon>Bacteria</taxon>
        <taxon>Bacillati</taxon>
        <taxon>Cyanobacteriota</taxon>
        <taxon>Cyanophyceae</taxon>
        <taxon>Nostocales</taxon>
        <taxon>Calotrichaceae</taxon>
        <taxon>Brunnivagina</taxon>
    </lineage>
</organism>
<evidence type="ECO:0000256" key="2">
    <source>
        <dbReference type="ARBA" id="ARBA00022741"/>
    </source>
</evidence>
<dbReference type="CDD" id="cd19481">
    <property type="entry name" value="RecA-like_protease"/>
    <property type="match status" value="1"/>
</dbReference>
<dbReference type="RefSeq" id="WP_095722697.1">
    <property type="nucleotide sequence ID" value="NZ_NTFS01000180.1"/>
</dbReference>
<dbReference type="Pfam" id="PF00004">
    <property type="entry name" value="AAA"/>
    <property type="match status" value="1"/>
</dbReference>
<keyword evidence="2" id="KW-0547">Nucleotide-binding</keyword>
<comment type="similarity">
    <text evidence="1">Belongs to the AAA ATPase family.</text>
</comment>
<reference evidence="5 6" key="1">
    <citation type="submission" date="2017-08" db="EMBL/GenBank/DDBJ databases">
        <title>Draft genome sequence of filamentous cyanobacterium Calothrix elsteri CCALA 953.</title>
        <authorList>
            <person name="Gagunashvili A.N."/>
            <person name="Elster J."/>
            <person name="Andresson O.S."/>
        </authorList>
    </citation>
    <scope>NUCLEOTIDE SEQUENCE [LARGE SCALE GENOMIC DNA]</scope>
    <source>
        <strain evidence="5 6">CCALA 953</strain>
    </source>
</reference>
<evidence type="ECO:0000313" key="6">
    <source>
        <dbReference type="Proteomes" id="UP000218238"/>
    </source>
</evidence>
<dbReference type="OrthoDB" id="9806903at2"/>
<evidence type="ECO:0000256" key="3">
    <source>
        <dbReference type="ARBA" id="ARBA00022840"/>
    </source>
</evidence>
<feature type="domain" description="AAA+ ATPase" evidence="4">
    <location>
        <begin position="237"/>
        <end position="369"/>
    </location>
</feature>
<dbReference type="InterPro" id="IPR003959">
    <property type="entry name" value="ATPase_AAA_core"/>
</dbReference>
<dbReference type="PANTHER" id="PTHR23073">
    <property type="entry name" value="26S PROTEASOME REGULATORY SUBUNIT"/>
    <property type="match status" value="1"/>
</dbReference>
<dbReference type="Proteomes" id="UP000218238">
    <property type="component" value="Unassembled WGS sequence"/>
</dbReference>
<evidence type="ECO:0000259" key="4">
    <source>
        <dbReference type="SMART" id="SM00382"/>
    </source>
</evidence>